<name>A0ABR2WS85_9FUNG</name>
<dbReference type="PANTHER" id="PTHR14196">
    <property type="entry name" value="ODD-SKIPPED - RELATED"/>
    <property type="match status" value="1"/>
</dbReference>
<dbReference type="PANTHER" id="PTHR14196:SF12">
    <property type="entry name" value="ZINC FINGER PROTEIN 208-LIKE"/>
    <property type="match status" value="1"/>
</dbReference>
<accession>A0ABR2WS85</accession>
<evidence type="ECO:0000256" key="4">
    <source>
        <dbReference type="ARBA" id="ARBA00022833"/>
    </source>
</evidence>
<proteinExistence type="predicted"/>
<dbReference type="SUPFAM" id="SSF57667">
    <property type="entry name" value="beta-beta-alpha zinc fingers"/>
    <property type="match status" value="1"/>
</dbReference>
<organism evidence="8 9">
    <name type="scientific">Basidiobolus ranarum</name>
    <dbReference type="NCBI Taxonomy" id="34480"/>
    <lineage>
        <taxon>Eukaryota</taxon>
        <taxon>Fungi</taxon>
        <taxon>Fungi incertae sedis</taxon>
        <taxon>Zoopagomycota</taxon>
        <taxon>Entomophthoromycotina</taxon>
        <taxon>Basidiobolomycetes</taxon>
        <taxon>Basidiobolales</taxon>
        <taxon>Basidiobolaceae</taxon>
        <taxon>Basidiobolus</taxon>
    </lineage>
</organism>
<sequence>MENEPFGHISAAYDSRTSLSSDSTLNSDNTPFFATQGLNDSFAFMLNSNQYSDFDGNIPPLPVTEPLQLFPSSTDLEEWSLPLLEFNELSGNELILECLPATSNEYETVMDLDTSSESNMPSPLSSSFDSDKSTVDPQISLKYSRDARYPLSSIRYIPDQNPVPDGLTEANQAATFRGKHRPSNLVISSSVEHLLPYSMAPGITRSTTSPEEVKFGFNITPPLTPSTISNTSSFFRLTKANRRFRCRLGTMSAKNLCHGMKPKKLQGKKRKESVEIKDEEAENNTCQFCQRPFKRKHDLQRHVRLHTGEKPFQCSQCLLAFSRTDTLR</sequence>
<dbReference type="PROSITE" id="PS00028">
    <property type="entry name" value="ZINC_FINGER_C2H2_1"/>
    <property type="match status" value="1"/>
</dbReference>
<keyword evidence="2" id="KW-0677">Repeat</keyword>
<comment type="caution">
    <text evidence="8">The sequence shown here is derived from an EMBL/GenBank/DDBJ whole genome shotgun (WGS) entry which is preliminary data.</text>
</comment>
<dbReference type="InterPro" id="IPR013087">
    <property type="entry name" value="Znf_C2H2_type"/>
</dbReference>
<gene>
    <name evidence="8" type="ORF">K7432_008169</name>
</gene>
<feature type="region of interest" description="Disordered" evidence="6">
    <location>
        <begin position="113"/>
        <end position="133"/>
    </location>
</feature>
<keyword evidence="3 5" id="KW-0863">Zinc-finger</keyword>
<dbReference type="InterPro" id="IPR050717">
    <property type="entry name" value="C2H2-ZF_Transcription_Reg"/>
</dbReference>
<feature type="compositionally biased region" description="Low complexity" evidence="6">
    <location>
        <begin position="115"/>
        <end position="128"/>
    </location>
</feature>
<feature type="domain" description="C2H2-type" evidence="7">
    <location>
        <begin position="284"/>
        <end position="311"/>
    </location>
</feature>
<evidence type="ECO:0000256" key="2">
    <source>
        <dbReference type="ARBA" id="ARBA00022737"/>
    </source>
</evidence>
<dbReference type="Gene3D" id="3.30.160.60">
    <property type="entry name" value="Classic Zinc Finger"/>
    <property type="match status" value="2"/>
</dbReference>
<evidence type="ECO:0000256" key="6">
    <source>
        <dbReference type="SAM" id="MobiDB-lite"/>
    </source>
</evidence>
<dbReference type="Proteomes" id="UP001479436">
    <property type="component" value="Unassembled WGS sequence"/>
</dbReference>
<keyword evidence="4" id="KW-0862">Zinc</keyword>
<evidence type="ECO:0000256" key="5">
    <source>
        <dbReference type="PROSITE-ProRule" id="PRU00042"/>
    </source>
</evidence>
<evidence type="ECO:0000259" key="7">
    <source>
        <dbReference type="PROSITE" id="PS50157"/>
    </source>
</evidence>
<protein>
    <recommendedName>
        <fullName evidence="7">C2H2-type domain-containing protein</fullName>
    </recommendedName>
</protein>
<keyword evidence="1" id="KW-0479">Metal-binding</keyword>
<evidence type="ECO:0000313" key="8">
    <source>
        <dbReference type="EMBL" id="KAK9764376.1"/>
    </source>
</evidence>
<evidence type="ECO:0000313" key="9">
    <source>
        <dbReference type="Proteomes" id="UP001479436"/>
    </source>
</evidence>
<evidence type="ECO:0000256" key="1">
    <source>
        <dbReference type="ARBA" id="ARBA00022723"/>
    </source>
</evidence>
<reference evidence="8 9" key="1">
    <citation type="submission" date="2023-04" db="EMBL/GenBank/DDBJ databases">
        <title>Genome of Basidiobolus ranarum AG-B5.</title>
        <authorList>
            <person name="Stajich J.E."/>
            <person name="Carter-House D."/>
            <person name="Gryganskyi A."/>
        </authorList>
    </citation>
    <scope>NUCLEOTIDE SEQUENCE [LARGE SCALE GENOMIC DNA]</scope>
    <source>
        <strain evidence="8 9">AG-B5</strain>
    </source>
</reference>
<dbReference type="InterPro" id="IPR036236">
    <property type="entry name" value="Znf_C2H2_sf"/>
</dbReference>
<dbReference type="PROSITE" id="PS50157">
    <property type="entry name" value="ZINC_FINGER_C2H2_2"/>
    <property type="match status" value="1"/>
</dbReference>
<dbReference type="EMBL" id="JASJQH010000441">
    <property type="protein sequence ID" value="KAK9764376.1"/>
    <property type="molecule type" value="Genomic_DNA"/>
</dbReference>
<keyword evidence="9" id="KW-1185">Reference proteome</keyword>
<evidence type="ECO:0000256" key="3">
    <source>
        <dbReference type="ARBA" id="ARBA00022771"/>
    </source>
</evidence>
<feature type="non-terminal residue" evidence="8">
    <location>
        <position position="328"/>
    </location>
</feature>